<dbReference type="Proteomes" id="UP000218209">
    <property type="component" value="Unassembled WGS sequence"/>
</dbReference>
<evidence type="ECO:0000256" key="4">
    <source>
        <dbReference type="ARBA" id="ARBA00023002"/>
    </source>
</evidence>
<dbReference type="PROSITE" id="PS51352">
    <property type="entry name" value="THIOREDOXIN_2"/>
    <property type="match status" value="1"/>
</dbReference>
<evidence type="ECO:0000256" key="2">
    <source>
        <dbReference type="ARBA" id="ARBA00022559"/>
    </source>
</evidence>
<dbReference type="GO" id="GO:0008379">
    <property type="term" value="F:thioredoxin peroxidase activity"/>
    <property type="evidence" value="ECO:0007669"/>
    <property type="project" value="TreeGrafter"/>
</dbReference>
<dbReference type="GO" id="GO:0034599">
    <property type="term" value="P:cellular response to oxidative stress"/>
    <property type="evidence" value="ECO:0007669"/>
    <property type="project" value="TreeGrafter"/>
</dbReference>
<reference evidence="11 12" key="1">
    <citation type="submission" date="2017-03" db="EMBL/GenBank/DDBJ databases">
        <title>WGS assembly of Porphyra umbilicalis.</title>
        <authorList>
            <person name="Brawley S.H."/>
            <person name="Blouin N.A."/>
            <person name="Ficko-Blean E."/>
            <person name="Wheeler G.L."/>
            <person name="Lohr M."/>
            <person name="Goodson H.V."/>
            <person name="Jenkins J.W."/>
            <person name="Blaby-Haas C.E."/>
            <person name="Helliwell K.E."/>
            <person name="Chan C."/>
            <person name="Marriage T."/>
            <person name="Bhattacharya D."/>
            <person name="Klein A.S."/>
            <person name="Badis Y."/>
            <person name="Brodie J."/>
            <person name="Cao Y."/>
            <person name="Collen J."/>
            <person name="Dittami S.M."/>
            <person name="Gachon C.M."/>
            <person name="Green B.R."/>
            <person name="Karpowicz S."/>
            <person name="Kim J.W."/>
            <person name="Kudahl U."/>
            <person name="Lin S."/>
            <person name="Michel G."/>
            <person name="Mittag M."/>
            <person name="Olson B.J."/>
            <person name="Pangilinan J."/>
            <person name="Peng Y."/>
            <person name="Qiu H."/>
            <person name="Shu S."/>
            <person name="Singer J.T."/>
            <person name="Smith A.G."/>
            <person name="Sprecher B.N."/>
            <person name="Wagner V."/>
            <person name="Wang W."/>
            <person name="Wang Z.-Y."/>
            <person name="Yan J."/>
            <person name="Yarish C."/>
            <person name="Zoeuner-Riek S."/>
            <person name="Zhuang Y."/>
            <person name="Zou Y."/>
            <person name="Lindquist E.A."/>
            <person name="Grimwood J."/>
            <person name="Barry K."/>
            <person name="Rokhsar D.S."/>
            <person name="Schmutz J."/>
            <person name="Stiller J.W."/>
            <person name="Grossman A.R."/>
            <person name="Prochnik S.E."/>
        </authorList>
    </citation>
    <scope>NUCLEOTIDE SEQUENCE [LARGE SCALE GENOMIC DNA]</scope>
    <source>
        <strain evidence="11">4086291</strain>
    </source>
</reference>
<dbReference type="OrthoDB" id="338622at2759"/>
<evidence type="ECO:0000313" key="11">
    <source>
        <dbReference type="EMBL" id="OSX68931.1"/>
    </source>
</evidence>
<evidence type="ECO:0000256" key="8">
    <source>
        <dbReference type="ARBA" id="ARBA00038489"/>
    </source>
</evidence>
<evidence type="ECO:0000256" key="5">
    <source>
        <dbReference type="ARBA" id="ARBA00023157"/>
    </source>
</evidence>
<dbReference type="Pfam" id="PF00578">
    <property type="entry name" value="AhpC-TSA"/>
    <property type="match status" value="1"/>
</dbReference>
<dbReference type="SUPFAM" id="SSF52833">
    <property type="entry name" value="Thioredoxin-like"/>
    <property type="match status" value="1"/>
</dbReference>
<evidence type="ECO:0000256" key="9">
    <source>
        <dbReference type="ARBA" id="ARBA00049091"/>
    </source>
</evidence>
<evidence type="ECO:0000256" key="3">
    <source>
        <dbReference type="ARBA" id="ARBA00022862"/>
    </source>
</evidence>
<dbReference type="InterPro" id="IPR036249">
    <property type="entry name" value="Thioredoxin-like_sf"/>
</dbReference>
<comment type="similarity">
    <text evidence="8">Belongs to the peroxiredoxin family. BCP/PrxQ subfamily.</text>
</comment>
<evidence type="ECO:0000313" key="12">
    <source>
        <dbReference type="Proteomes" id="UP000218209"/>
    </source>
</evidence>
<sequence>MAAFIPAAASTARRHAARLTRAVAPAPPLAGGLAAAAAPSRAALLRRWPAAAPAAAAPFYTSVVAAVTEGDTAPDFTATDAGGDTFSLSSLTPGRPVILYFFPKSLTPGCTKQAAAFRDASDVMAGLNAEVIGVSGDDRQAEFKKEMGLPFKLVSDADGSLRKLYGVPSTFGILPGRVTYVINAGGTVVKTVNSQLDIGSHVSEAVKALKADARV</sequence>
<dbReference type="GO" id="GO:0005737">
    <property type="term" value="C:cytoplasm"/>
    <property type="evidence" value="ECO:0007669"/>
    <property type="project" value="TreeGrafter"/>
</dbReference>
<keyword evidence="6" id="KW-0676">Redox-active center</keyword>
<evidence type="ECO:0000256" key="6">
    <source>
        <dbReference type="ARBA" id="ARBA00023284"/>
    </source>
</evidence>
<keyword evidence="5" id="KW-1015">Disulfide bond</keyword>
<name>A0A1X6NJY6_PORUM</name>
<dbReference type="EC" id="1.11.1.24" evidence="1"/>
<keyword evidence="4" id="KW-0560">Oxidoreductase</keyword>
<dbReference type="PANTHER" id="PTHR42801:SF4">
    <property type="entry name" value="AHPC_TSA FAMILY PROTEIN"/>
    <property type="match status" value="1"/>
</dbReference>
<dbReference type="GO" id="GO:0045454">
    <property type="term" value="P:cell redox homeostasis"/>
    <property type="evidence" value="ECO:0007669"/>
    <property type="project" value="TreeGrafter"/>
</dbReference>
<dbReference type="Gene3D" id="3.40.30.10">
    <property type="entry name" value="Glutaredoxin"/>
    <property type="match status" value="1"/>
</dbReference>
<proteinExistence type="inferred from homology"/>
<keyword evidence="2" id="KW-0575">Peroxidase</keyword>
<keyword evidence="12" id="KW-1185">Reference proteome</keyword>
<evidence type="ECO:0000256" key="7">
    <source>
        <dbReference type="ARBA" id="ARBA00032824"/>
    </source>
</evidence>
<protein>
    <recommendedName>
        <fullName evidence="1">thioredoxin-dependent peroxiredoxin</fullName>
        <ecNumber evidence="1">1.11.1.24</ecNumber>
    </recommendedName>
    <alternativeName>
        <fullName evidence="7">Thioredoxin peroxidase</fullName>
    </alternativeName>
</protein>
<dbReference type="AlphaFoldDB" id="A0A1X6NJY6"/>
<comment type="catalytic activity">
    <reaction evidence="9">
        <text>a hydroperoxide + [thioredoxin]-dithiol = an alcohol + [thioredoxin]-disulfide + H2O</text>
        <dbReference type="Rhea" id="RHEA:62620"/>
        <dbReference type="Rhea" id="RHEA-COMP:10698"/>
        <dbReference type="Rhea" id="RHEA-COMP:10700"/>
        <dbReference type="ChEBI" id="CHEBI:15377"/>
        <dbReference type="ChEBI" id="CHEBI:29950"/>
        <dbReference type="ChEBI" id="CHEBI:30879"/>
        <dbReference type="ChEBI" id="CHEBI:35924"/>
        <dbReference type="ChEBI" id="CHEBI:50058"/>
        <dbReference type="EC" id="1.11.1.24"/>
    </reaction>
</comment>
<evidence type="ECO:0000259" key="10">
    <source>
        <dbReference type="PROSITE" id="PS51352"/>
    </source>
</evidence>
<dbReference type="PANTHER" id="PTHR42801">
    <property type="entry name" value="THIOREDOXIN-DEPENDENT PEROXIDE REDUCTASE"/>
    <property type="match status" value="1"/>
</dbReference>
<dbReference type="CDD" id="cd03017">
    <property type="entry name" value="PRX_BCP"/>
    <property type="match status" value="1"/>
</dbReference>
<keyword evidence="3" id="KW-0049">Antioxidant</keyword>
<evidence type="ECO:0000256" key="1">
    <source>
        <dbReference type="ARBA" id="ARBA00013017"/>
    </source>
</evidence>
<dbReference type="EMBL" id="KV919947">
    <property type="protein sequence ID" value="OSX68931.1"/>
    <property type="molecule type" value="Genomic_DNA"/>
</dbReference>
<feature type="domain" description="Thioredoxin" evidence="10">
    <location>
        <begin position="67"/>
        <end position="214"/>
    </location>
</feature>
<gene>
    <name evidence="11" type="ORF">BU14_2077s0001</name>
</gene>
<organism evidence="11 12">
    <name type="scientific">Porphyra umbilicalis</name>
    <name type="common">Purple laver</name>
    <name type="synonym">Red alga</name>
    <dbReference type="NCBI Taxonomy" id="2786"/>
    <lineage>
        <taxon>Eukaryota</taxon>
        <taxon>Rhodophyta</taxon>
        <taxon>Bangiophyceae</taxon>
        <taxon>Bangiales</taxon>
        <taxon>Bangiaceae</taxon>
        <taxon>Porphyra</taxon>
    </lineage>
</organism>
<accession>A0A1X6NJY6</accession>
<dbReference type="InterPro" id="IPR050924">
    <property type="entry name" value="Peroxiredoxin_BCP/PrxQ"/>
</dbReference>
<dbReference type="InterPro" id="IPR013766">
    <property type="entry name" value="Thioredoxin_domain"/>
</dbReference>
<dbReference type="InterPro" id="IPR000866">
    <property type="entry name" value="AhpC/TSA"/>
</dbReference>